<sequence>MNLLIQSILLILLYFISVPFSFWFKDWIAYQIRKKRRNNRQNKQPTEELTYKQKIKREKKFALKEASNKNVIRLIYVLTILIGPIVAIKTLLWGAVLSFFIPYVFIGIVHNMISAELAARDKLISRMLDFKRSKMGLIDNKANIMDYTEEFIILENDPEDKKPSKIRLFLPVNFDPLQANTFLSDFSTQFGRGRPFEIDYEDKEYPGWDTDKGVATISLQAPLPTMAKWDKHYLEDPIVQWSFIPLGLSSRGGLPIKNPETGEIEHVVGFDLDGTQKKYCDKNGIHIGADIIASPMTLIAGVTGGGKSVAQWNIMNSCLARPDKWLLFGIDMKKVELSQLRQYGVAVGTTMEDACDISCFVQKVMMDRYELMERLGINNWEDIPKEYDGPAILLLVDEAGELLAEIKGKDEISKANQEYQDKIRAAFESIARLGRAARVFLVCAAQRPSSDVIPMQVRQNMSNKLAAGSLPATISQMLFENNEGQKVKGNPKGRIGLKVHSSDVIHAQGFYSPTDWIDGYIKEKGWPKKLYENSSFVNELNESKEANASNAEEAMSEEDFDLLESVK</sequence>
<name>A0A8S5RUZ7_9CAUD</name>
<dbReference type="PROSITE" id="PS50901">
    <property type="entry name" value="FTSK"/>
    <property type="match status" value="1"/>
</dbReference>
<proteinExistence type="predicted"/>
<keyword evidence="4" id="KW-1133">Transmembrane helix</keyword>
<evidence type="ECO:0000259" key="5">
    <source>
        <dbReference type="PROSITE" id="PS50901"/>
    </source>
</evidence>
<dbReference type="InterPro" id="IPR050206">
    <property type="entry name" value="FtsK/SpoIIIE/SftA"/>
</dbReference>
<feature type="transmembrane region" description="Helical" evidence="4">
    <location>
        <begin position="74"/>
        <end position="94"/>
    </location>
</feature>
<dbReference type="Pfam" id="PF01580">
    <property type="entry name" value="FtsK_SpoIIIE"/>
    <property type="match status" value="1"/>
</dbReference>
<dbReference type="InterPro" id="IPR002543">
    <property type="entry name" value="FtsK_dom"/>
</dbReference>
<feature type="region of interest" description="Disordered" evidence="3">
    <location>
        <begin position="542"/>
        <end position="567"/>
    </location>
</feature>
<keyword evidence="4" id="KW-0812">Transmembrane</keyword>
<accession>A0A8S5RUZ7</accession>
<dbReference type="GO" id="GO:0003677">
    <property type="term" value="F:DNA binding"/>
    <property type="evidence" value="ECO:0007669"/>
    <property type="project" value="InterPro"/>
</dbReference>
<organism evidence="6">
    <name type="scientific">Siphoviridae sp. ctHip2</name>
    <dbReference type="NCBI Taxonomy" id="2827830"/>
    <lineage>
        <taxon>Viruses</taxon>
        <taxon>Duplodnaviria</taxon>
        <taxon>Heunggongvirae</taxon>
        <taxon>Uroviricota</taxon>
        <taxon>Caudoviricetes</taxon>
    </lineage>
</organism>
<dbReference type="PANTHER" id="PTHR22683">
    <property type="entry name" value="SPORULATION PROTEIN RELATED"/>
    <property type="match status" value="1"/>
</dbReference>
<evidence type="ECO:0000313" key="6">
    <source>
        <dbReference type="EMBL" id="DAF42606.1"/>
    </source>
</evidence>
<keyword evidence="4" id="KW-0472">Membrane</keyword>
<dbReference type="InterPro" id="IPR027417">
    <property type="entry name" value="P-loop_NTPase"/>
</dbReference>
<dbReference type="SUPFAM" id="SSF52540">
    <property type="entry name" value="P-loop containing nucleoside triphosphate hydrolases"/>
    <property type="match status" value="1"/>
</dbReference>
<evidence type="ECO:0000256" key="4">
    <source>
        <dbReference type="SAM" id="Phobius"/>
    </source>
</evidence>
<keyword evidence="2" id="KW-0067">ATP-binding</keyword>
<dbReference type="GO" id="GO:0005524">
    <property type="term" value="F:ATP binding"/>
    <property type="evidence" value="ECO:0007669"/>
    <property type="project" value="UniProtKB-KW"/>
</dbReference>
<dbReference type="EMBL" id="BK032497">
    <property type="protein sequence ID" value="DAF42606.1"/>
    <property type="molecule type" value="Genomic_DNA"/>
</dbReference>
<feature type="compositionally biased region" description="Acidic residues" evidence="3">
    <location>
        <begin position="554"/>
        <end position="567"/>
    </location>
</feature>
<feature type="transmembrane region" description="Helical" evidence="4">
    <location>
        <begin position="6"/>
        <end position="28"/>
    </location>
</feature>
<dbReference type="PANTHER" id="PTHR22683:SF41">
    <property type="entry name" value="DNA TRANSLOCASE FTSK"/>
    <property type="match status" value="1"/>
</dbReference>
<dbReference type="Gene3D" id="3.40.50.300">
    <property type="entry name" value="P-loop containing nucleotide triphosphate hydrolases"/>
    <property type="match status" value="1"/>
</dbReference>
<feature type="domain" description="FtsK" evidence="5">
    <location>
        <begin position="282"/>
        <end position="476"/>
    </location>
</feature>
<reference evidence="6" key="1">
    <citation type="journal article" date="2021" name="Proc. Natl. Acad. Sci. U.S.A.">
        <title>A Catalog of Tens of Thousands of Viruses from Human Metagenomes Reveals Hidden Associations with Chronic Diseases.</title>
        <authorList>
            <person name="Tisza M.J."/>
            <person name="Buck C.B."/>
        </authorList>
    </citation>
    <scope>NUCLEOTIDE SEQUENCE</scope>
    <source>
        <strain evidence="6">CtHip2</strain>
    </source>
</reference>
<keyword evidence="1" id="KW-0547">Nucleotide-binding</keyword>
<protein>
    <submittedName>
        <fullName evidence="6">DNA TRANSLOCASE FTSK</fullName>
    </submittedName>
</protein>
<evidence type="ECO:0000256" key="2">
    <source>
        <dbReference type="ARBA" id="ARBA00022840"/>
    </source>
</evidence>
<evidence type="ECO:0000256" key="3">
    <source>
        <dbReference type="SAM" id="MobiDB-lite"/>
    </source>
</evidence>
<evidence type="ECO:0000256" key="1">
    <source>
        <dbReference type="ARBA" id="ARBA00022741"/>
    </source>
</evidence>